<dbReference type="InterPro" id="IPR010998">
    <property type="entry name" value="Integrase_recombinase_N"/>
</dbReference>
<dbReference type="Pfam" id="PF00589">
    <property type="entry name" value="Phage_integrase"/>
    <property type="match status" value="1"/>
</dbReference>
<dbReference type="EMBL" id="AP021876">
    <property type="protein sequence ID" value="BBO82464.1"/>
    <property type="molecule type" value="Genomic_DNA"/>
</dbReference>
<dbReference type="PANTHER" id="PTHR30629:SF2">
    <property type="entry name" value="PROPHAGE INTEGRASE INTS-RELATED"/>
    <property type="match status" value="1"/>
</dbReference>
<organism evidence="6 7">
    <name type="scientific">Desulfosarcina ovata subsp. sediminis</name>
    <dbReference type="NCBI Taxonomy" id="885957"/>
    <lineage>
        <taxon>Bacteria</taxon>
        <taxon>Pseudomonadati</taxon>
        <taxon>Thermodesulfobacteriota</taxon>
        <taxon>Desulfobacteria</taxon>
        <taxon>Desulfobacterales</taxon>
        <taxon>Desulfosarcinaceae</taxon>
        <taxon>Desulfosarcina</taxon>
    </lineage>
</organism>
<dbReference type="GO" id="GO:0006310">
    <property type="term" value="P:DNA recombination"/>
    <property type="evidence" value="ECO:0007669"/>
    <property type="project" value="UniProtKB-KW"/>
</dbReference>
<gene>
    <name evidence="6" type="ORF">DSCO28_30300</name>
</gene>
<evidence type="ECO:0000259" key="5">
    <source>
        <dbReference type="PROSITE" id="PS51898"/>
    </source>
</evidence>
<reference evidence="6 7" key="1">
    <citation type="submission" date="2019-11" db="EMBL/GenBank/DDBJ databases">
        <title>Comparative genomics of hydrocarbon-degrading Desulfosarcina strains.</title>
        <authorList>
            <person name="Watanabe M."/>
            <person name="Kojima H."/>
            <person name="Fukui M."/>
        </authorList>
    </citation>
    <scope>NUCLEOTIDE SEQUENCE [LARGE SCALE GENOMIC DNA]</scope>
    <source>
        <strain evidence="6 7">28bB2T</strain>
    </source>
</reference>
<dbReference type="SUPFAM" id="SSF56349">
    <property type="entry name" value="DNA breaking-rejoining enzymes"/>
    <property type="match status" value="1"/>
</dbReference>
<proteinExistence type="inferred from homology"/>
<dbReference type="InterPro" id="IPR011010">
    <property type="entry name" value="DNA_brk_join_enz"/>
</dbReference>
<dbReference type="PROSITE" id="PS51898">
    <property type="entry name" value="TYR_RECOMBINASE"/>
    <property type="match status" value="1"/>
</dbReference>
<evidence type="ECO:0000256" key="3">
    <source>
        <dbReference type="ARBA" id="ARBA00023125"/>
    </source>
</evidence>
<dbReference type="InterPro" id="IPR050808">
    <property type="entry name" value="Phage_Integrase"/>
</dbReference>
<accession>A0A5K7ZLW2</accession>
<sequence>MPAQKRHPTKYPGVYFIIGTAVATGKPDKIFYIDYRKDGKRIQEKAGRASQDMTPARAAQKRAEKITGRILSNKAQREAEEAAKKAEESRYTISKLWTAYKAAKPGLKGIVTDQNRFENYIEPAFGKKEPSELVPLDVDRLRLKLLKTKTPGTVKNVMELLRRIINFGVNKQLCEGAGFKIEMPKVNNIKTEDLNPEQLKALLEAIEQDSHEQAGAMMMMALYSGMRRGEMFGLEWRDIDFDRGFILIRDPKGGVDQTIPLNDAAADVLKNHPKVEGSPFVFPGRGGNQRTDINKAVGKIKKAAGLPSSFRALHGLRHVYASMLASSGQVDLYTLQKLMTHKSPLMTQRYAHLRDEALKAASNLAGDIVASITNDKGKKVAGIDDRD</sequence>
<evidence type="ECO:0000313" key="7">
    <source>
        <dbReference type="Proteomes" id="UP000425960"/>
    </source>
</evidence>
<dbReference type="AlphaFoldDB" id="A0A5K7ZLW2"/>
<dbReference type="GO" id="GO:0003677">
    <property type="term" value="F:DNA binding"/>
    <property type="evidence" value="ECO:0007669"/>
    <property type="project" value="UniProtKB-KW"/>
</dbReference>
<dbReference type="CDD" id="cd00796">
    <property type="entry name" value="INT_Rci_Hp1_C"/>
    <property type="match status" value="1"/>
</dbReference>
<evidence type="ECO:0000313" key="6">
    <source>
        <dbReference type="EMBL" id="BBO82464.1"/>
    </source>
</evidence>
<keyword evidence="3" id="KW-0238">DNA-binding</keyword>
<dbReference type="Proteomes" id="UP000425960">
    <property type="component" value="Chromosome"/>
</dbReference>
<protein>
    <submittedName>
        <fullName evidence="6">Integrase</fullName>
    </submittedName>
</protein>
<dbReference type="Gene3D" id="1.10.150.130">
    <property type="match status" value="1"/>
</dbReference>
<dbReference type="KEGG" id="dov:DSCO28_30300"/>
<evidence type="ECO:0000256" key="4">
    <source>
        <dbReference type="ARBA" id="ARBA00023172"/>
    </source>
</evidence>
<evidence type="ECO:0000256" key="1">
    <source>
        <dbReference type="ARBA" id="ARBA00008857"/>
    </source>
</evidence>
<dbReference type="PANTHER" id="PTHR30629">
    <property type="entry name" value="PROPHAGE INTEGRASE"/>
    <property type="match status" value="1"/>
</dbReference>
<feature type="domain" description="Tyr recombinase" evidence="5">
    <location>
        <begin position="189"/>
        <end position="363"/>
    </location>
</feature>
<dbReference type="InterPro" id="IPR013762">
    <property type="entry name" value="Integrase-like_cat_sf"/>
</dbReference>
<name>A0A5K7ZLW2_9BACT</name>
<keyword evidence="4" id="KW-0233">DNA recombination</keyword>
<dbReference type="InterPro" id="IPR002104">
    <property type="entry name" value="Integrase_catalytic"/>
</dbReference>
<comment type="similarity">
    <text evidence="1">Belongs to the 'phage' integrase family.</text>
</comment>
<keyword evidence="2" id="KW-0229">DNA integration</keyword>
<dbReference type="Gene3D" id="1.10.443.10">
    <property type="entry name" value="Intergrase catalytic core"/>
    <property type="match status" value="1"/>
</dbReference>
<dbReference type="RefSeq" id="WP_155322926.1">
    <property type="nucleotide sequence ID" value="NZ_AP021876.1"/>
</dbReference>
<dbReference type="GO" id="GO:0015074">
    <property type="term" value="P:DNA integration"/>
    <property type="evidence" value="ECO:0007669"/>
    <property type="project" value="UniProtKB-KW"/>
</dbReference>
<evidence type="ECO:0000256" key="2">
    <source>
        <dbReference type="ARBA" id="ARBA00022908"/>
    </source>
</evidence>